<dbReference type="EMBL" id="SRME01000004">
    <property type="protein sequence ID" value="TGG87595.1"/>
    <property type="molecule type" value="Genomic_DNA"/>
</dbReference>
<gene>
    <name evidence="3" type="ORF">E4650_07585</name>
    <name evidence="2" type="ORF">SAMN04488588_1088</name>
</gene>
<evidence type="ECO:0000256" key="1">
    <source>
        <dbReference type="SAM" id="Phobius"/>
    </source>
</evidence>
<reference evidence="3 5" key="2">
    <citation type="submission" date="2019-04" db="EMBL/GenBank/DDBJ databases">
        <title>Draft genome sequence data and analysis of a Fermenting Bacterium, Geotoga petraea strain HO-Geo1, isolated from heavy-oil petroleum reservoir in Russia.</title>
        <authorList>
            <person name="Grouzdev D.S."/>
            <person name="Semenova E.M."/>
            <person name="Sokolova D.S."/>
            <person name="Tourova T.P."/>
            <person name="Poltaraus A.B."/>
            <person name="Nazina T.N."/>
        </authorList>
    </citation>
    <scope>NUCLEOTIDE SEQUENCE [LARGE SCALE GENOMIC DNA]</scope>
    <source>
        <strain evidence="3 5">HO-Geo1</strain>
    </source>
</reference>
<feature type="transmembrane region" description="Helical" evidence="1">
    <location>
        <begin position="60"/>
        <end position="86"/>
    </location>
</feature>
<protein>
    <recommendedName>
        <fullName evidence="6">Nucleoside recognition GATE domain-containing membrane protein YjiH</fullName>
    </recommendedName>
</protein>
<keyword evidence="1" id="KW-0812">Transmembrane</keyword>
<keyword evidence="1" id="KW-0472">Membrane</keyword>
<evidence type="ECO:0008006" key="6">
    <source>
        <dbReference type="Google" id="ProtNLM"/>
    </source>
</evidence>
<dbReference type="Proteomes" id="UP000199322">
    <property type="component" value="Unassembled WGS sequence"/>
</dbReference>
<dbReference type="EMBL" id="FMYV01000004">
    <property type="protein sequence ID" value="SDC44606.1"/>
    <property type="molecule type" value="Genomic_DNA"/>
</dbReference>
<feature type="transmembrane region" description="Helical" evidence="1">
    <location>
        <begin position="364"/>
        <end position="383"/>
    </location>
</feature>
<name>A0A1G6LPI3_9BACT</name>
<sequence length="386" mass="41846">METKIPARKVKRRNIKLESEPFVFLIILAGVFVPLSLYMGPANLFKTLMATAHDLLLNTVFFIMAVAVLTGALGALLSEFGVVNLINRLLKYLMKPLYHLPGAASIGILTTFLSDNPAILTLTKDREFIKFFKKWQIPLLCNLGTSFGMGLIVSTYMIAQSGEMGENLVKPVFIGLLGAVVGSIISVRMFSIFTKREYGDVENESEETVTWRKVREGTAGSRVLDALLEGGKGGVQLGLDIIPGVLIISTFVMIITYGPKDIATGYQGLAYEGVPFLPWLASKISPVLEFLFGFESPKLIAFPLTSLGSTGAALALIPSFIKEGILTGNEVAVFTSIGLTWSGYLSTHVAMMDALASRKLASKAILSHTIAGLLAAMFSHFVYTIF</sequence>
<reference evidence="2 4" key="1">
    <citation type="submission" date="2016-10" db="EMBL/GenBank/DDBJ databases">
        <authorList>
            <person name="de Groot N.N."/>
        </authorList>
    </citation>
    <scope>NUCLEOTIDE SEQUENCE [LARGE SCALE GENOMIC DNA]</scope>
    <source>
        <strain evidence="2 4">WG14</strain>
    </source>
</reference>
<feature type="transmembrane region" description="Helical" evidence="1">
    <location>
        <begin position="139"/>
        <end position="159"/>
    </location>
</feature>
<dbReference type="OrthoDB" id="6189592at2"/>
<keyword evidence="4" id="KW-1185">Reference proteome</keyword>
<evidence type="ECO:0000313" key="4">
    <source>
        <dbReference type="Proteomes" id="UP000199322"/>
    </source>
</evidence>
<organism evidence="2 4">
    <name type="scientific">Geotoga petraea</name>
    <dbReference type="NCBI Taxonomy" id="28234"/>
    <lineage>
        <taxon>Bacteria</taxon>
        <taxon>Thermotogati</taxon>
        <taxon>Thermotogota</taxon>
        <taxon>Thermotogae</taxon>
        <taxon>Petrotogales</taxon>
        <taxon>Petrotogaceae</taxon>
        <taxon>Geotoga</taxon>
    </lineage>
</organism>
<feature type="transmembrane region" description="Helical" evidence="1">
    <location>
        <begin position="21"/>
        <end position="40"/>
    </location>
</feature>
<dbReference type="RefSeq" id="WP_091403453.1">
    <property type="nucleotide sequence ID" value="NZ_FMYV01000004.1"/>
</dbReference>
<keyword evidence="1" id="KW-1133">Transmembrane helix</keyword>
<feature type="transmembrane region" description="Helical" evidence="1">
    <location>
        <begin position="171"/>
        <end position="190"/>
    </location>
</feature>
<evidence type="ECO:0000313" key="3">
    <source>
        <dbReference type="EMBL" id="TGG87595.1"/>
    </source>
</evidence>
<dbReference type="STRING" id="28234.SAMN04488588_1088"/>
<feature type="transmembrane region" description="Helical" evidence="1">
    <location>
        <begin position="301"/>
        <end position="321"/>
    </location>
</feature>
<dbReference type="AlphaFoldDB" id="A0A1G6LPI3"/>
<proteinExistence type="predicted"/>
<dbReference type="Proteomes" id="UP000297288">
    <property type="component" value="Unassembled WGS sequence"/>
</dbReference>
<evidence type="ECO:0000313" key="5">
    <source>
        <dbReference type="Proteomes" id="UP000297288"/>
    </source>
</evidence>
<feature type="transmembrane region" description="Helical" evidence="1">
    <location>
        <begin position="333"/>
        <end position="352"/>
    </location>
</feature>
<accession>A0A1G6LPI3</accession>
<evidence type="ECO:0000313" key="2">
    <source>
        <dbReference type="EMBL" id="SDC44606.1"/>
    </source>
</evidence>
<feature type="transmembrane region" description="Helical" evidence="1">
    <location>
        <begin position="237"/>
        <end position="256"/>
    </location>
</feature>